<name>A0A2U1MJN0_ARTAN</name>
<comment type="caution">
    <text evidence="3">The sequence shown here is derived from an EMBL/GenBank/DDBJ whole genome shotgun (WGS) entry which is preliminary data.</text>
</comment>
<accession>A0A2U1MJN0</accession>
<sequence length="536" mass="61961">MRGKQVKVLTSLENLNDEEESIPMADLMYNVRLLVSLCEVDILKIDQDLKIERGVIVALRKEKEELEHDAARQDKQLYSLSEIANELERVSNQCRLGLLTLESVAKSFGDLQKVFPEEYKLFRLSTIACSFALDLFRRLFLGWDPLVKPEDDHQLSVVSIWKDLLQDDEISDLLYSRLLMEVVFPVVRTSITNTWQPKHPEPLLRFLDLWEELLPQFVLQTILDHVVMPKLSDAVDSWDPRQDTIPIHVWIHPWLVLLGHKLEVLYPTIRTKLEHVLRDWHPSDASAYTVLSPWKDVFNRGTWEQMMISCIAPKLLVVMRELEINPADQKLEHFYWVQTWVGLIPVDHMLHIMDVFFDKWQMALYKWLCSNPNYQEVNDWFVGWRSLIPSELLSTERVRCQLKVGLDMMNQAVEGLAVVEPGLREHLSDINARNQSQFLAQQKAAAAAAAAQADKTAMNDMSLKEVIEVHAQHNDLLFKPKPGRMQDGHQVYGFGNISIIIDALNQKVFAQTEEGWSSVTLEKLVMLGKTTAIKRR</sequence>
<evidence type="ECO:0000256" key="1">
    <source>
        <dbReference type="SAM" id="Coils"/>
    </source>
</evidence>
<dbReference type="EMBL" id="PKPP01005104">
    <property type="protein sequence ID" value="PWA61434.1"/>
    <property type="molecule type" value="Genomic_DNA"/>
</dbReference>
<keyword evidence="1" id="KW-0175">Coiled coil</keyword>
<dbReference type="OrthoDB" id="4822at2759"/>
<organism evidence="3 4">
    <name type="scientific">Artemisia annua</name>
    <name type="common">Sweet wormwood</name>
    <dbReference type="NCBI Taxonomy" id="35608"/>
    <lineage>
        <taxon>Eukaryota</taxon>
        <taxon>Viridiplantae</taxon>
        <taxon>Streptophyta</taxon>
        <taxon>Embryophyta</taxon>
        <taxon>Tracheophyta</taxon>
        <taxon>Spermatophyta</taxon>
        <taxon>Magnoliopsida</taxon>
        <taxon>eudicotyledons</taxon>
        <taxon>Gunneridae</taxon>
        <taxon>Pentapetalae</taxon>
        <taxon>asterids</taxon>
        <taxon>campanulids</taxon>
        <taxon>Asterales</taxon>
        <taxon>Asteraceae</taxon>
        <taxon>Asteroideae</taxon>
        <taxon>Anthemideae</taxon>
        <taxon>Artemisiinae</taxon>
        <taxon>Artemisia</taxon>
    </lineage>
</organism>
<dbReference type="PANTHER" id="PTHR23329">
    <property type="entry name" value="TUFTELIN-INTERACTING PROTEIN 11-RELATED"/>
    <property type="match status" value="1"/>
</dbReference>
<dbReference type="PANTHER" id="PTHR23329:SF1">
    <property type="entry name" value="TUFTELIN-INTERACTING PROTEIN 11"/>
    <property type="match status" value="1"/>
</dbReference>
<dbReference type="InterPro" id="IPR022783">
    <property type="entry name" value="GCFC_dom"/>
</dbReference>
<proteinExistence type="predicted"/>
<feature type="domain" description="GCF C-terminal" evidence="2">
    <location>
        <begin position="101"/>
        <end position="363"/>
    </location>
</feature>
<dbReference type="GO" id="GO:0071008">
    <property type="term" value="C:U2-type post-mRNA release spliceosomal complex"/>
    <property type="evidence" value="ECO:0007669"/>
    <property type="project" value="TreeGrafter"/>
</dbReference>
<evidence type="ECO:0000313" key="3">
    <source>
        <dbReference type="EMBL" id="PWA61434.1"/>
    </source>
</evidence>
<feature type="coiled-coil region" evidence="1">
    <location>
        <begin position="49"/>
        <end position="76"/>
    </location>
</feature>
<evidence type="ECO:0000259" key="2">
    <source>
        <dbReference type="Pfam" id="PF07842"/>
    </source>
</evidence>
<dbReference type="Pfam" id="PF07842">
    <property type="entry name" value="GCFC"/>
    <property type="match status" value="1"/>
</dbReference>
<keyword evidence="4" id="KW-1185">Reference proteome</keyword>
<dbReference type="STRING" id="35608.A0A2U1MJN0"/>
<reference evidence="3 4" key="1">
    <citation type="journal article" date="2018" name="Mol. Plant">
        <title>The genome of Artemisia annua provides insight into the evolution of Asteraceae family and artemisinin biosynthesis.</title>
        <authorList>
            <person name="Shen Q."/>
            <person name="Zhang L."/>
            <person name="Liao Z."/>
            <person name="Wang S."/>
            <person name="Yan T."/>
            <person name="Shi P."/>
            <person name="Liu M."/>
            <person name="Fu X."/>
            <person name="Pan Q."/>
            <person name="Wang Y."/>
            <person name="Lv Z."/>
            <person name="Lu X."/>
            <person name="Zhang F."/>
            <person name="Jiang W."/>
            <person name="Ma Y."/>
            <person name="Chen M."/>
            <person name="Hao X."/>
            <person name="Li L."/>
            <person name="Tang Y."/>
            <person name="Lv G."/>
            <person name="Zhou Y."/>
            <person name="Sun X."/>
            <person name="Brodelius P.E."/>
            <person name="Rose J.K.C."/>
            <person name="Tang K."/>
        </authorList>
    </citation>
    <scope>NUCLEOTIDE SEQUENCE [LARGE SCALE GENOMIC DNA]</scope>
    <source>
        <strain evidence="4">cv. Huhao1</strain>
        <tissue evidence="3">Leaf</tissue>
    </source>
</reference>
<dbReference type="Proteomes" id="UP000245207">
    <property type="component" value="Unassembled WGS sequence"/>
</dbReference>
<protein>
    <recommendedName>
        <fullName evidence="2">GCF C-terminal domain-containing protein</fullName>
    </recommendedName>
</protein>
<evidence type="ECO:0000313" key="4">
    <source>
        <dbReference type="Proteomes" id="UP000245207"/>
    </source>
</evidence>
<dbReference type="AlphaFoldDB" id="A0A2U1MJN0"/>
<dbReference type="InterPro" id="IPR045211">
    <property type="entry name" value="TFP11/STIP/Ntr1"/>
</dbReference>
<gene>
    <name evidence="3" type="ORF">CTI12_AA168190</name>
</gene>
<dbReference type="GO" id="GO:0000390">
    <property type="term" value="P:spliceosomal complex disassembly"/>
    <property type="evidence" value="ECO:0007669"/>
    <property type="project" value="InterPro"/>
</dbReference>